<protein>
    <submittedName>
        <fullName evidence="1">Uncharacterized protein</fullName>
    </submittedName>
</protein>
<keyword evidence="2" id="KW-1185">Reference proteome</keyword>
<sequence length="219" mass="24679">MENLHGEIRSMLEAGVVEFQQRIKAQCGIYGGSGGGGIETFGNSGKKGWASEEATSDERTDDDEIDDGSVNETLRRQAARNVRELRQLGRSSAIPPTHLGKAVSAVWRELYTRVLSYVDAVFLPLRLEFKKAAKSKTGEELDVREELIKMYWKMIVTPLLPKFNELAEWFEQGCGDCFAEAVLIRETQQMFTILTMSSNGDQRKTMYEMAKRFAKLAQP</sequence>
<proteinExistence type="predicted"/>
<name>A0ACC1HEV1_9FUNG</name>
<organism evidence="1 2">
    <name type="scientific">Spiromyces aspiralis</name>
    <dbReference type="NCBI Taxonomy" id="68401"/>
    <lineage>
        <taxon>Eukaryota</taxon>
        <taxon>Fungi</taxon>
        <taxon>Fungi incertae sedis</taxon>
        <taxon>Zoopagomycota</taxon>
        <taxon>Kickxellomycotina</taxon>
        <taxon>Kickxellomycetes</taxon>
        <taxon>Kickxellales</taxon>
        <taxon>Kickxellaceae</taxon>
        <taxon>Spiromyces</taxon>
    </lineage>
</organism>
<evidence type="ECO:0000313" key="2">
    <source>
        <dbReference type="Proteomes" id="UP001145114"/>
    </source>
</evidence>
<reference evidence="1" key="1">
    <citation type="submission" date="2022-06" db="EMBL/GenBank/DDBJ databases">
        <title>Phylogenomic reconstructions and comparative analyses of Kickxellomycotina fungi.</title>
        <authorList>
            <person name="Reynolds N.K."/>
            <person name="Stajich J.E."/>
            <person name="Barry K."/>
            <person name="Grigoriev I.V."/>
            <person name="Crous P."/>
            <person name="Smith M.E."/>
        </authorList>
    </citation>
    <scope>NUCLEOTIDE SEQUENCE</scope>
    <source>
        <strain evidence="1">RSA 2271</strain>
    </source>
</reference>
<comment type="caution">
    <text evidence="1">The sequence shown here is derived from an EMBL/GenBank/DDBJ whole genome shotgun (WGS) entry which is preliminary data.</text>
</comment>
<evidence type="ECO:0000313" key="1">
    <source>
        <dbReference type="EMBL" id="KAJ1672474.1"/>
    </source>
</evidence>
<dbReference type="EMBL" id="JAMZIH010008324">
    <property type="protein sequence ID" value="KAJ1672474.1"/>
    <property type="molecule type" value="Genomic_DNA"/>
</dbReference>
<gene>
    <name evidence="1" type="ORF">EV182_007101</name>
</gene>
<accession>A0ACC1HEV1</accession>
<dbReference type="Proteomes" id="UP001145114">
    <property type="component" value="Unassembled WGS sequence"/>
</dbReference>